<evidence type="ECO:0000256" key="1">
    <source>
        <dbReference type="ARBA" id="ARBA00004906"/>
    </source>
</evidence>
<dbReference type="SUPFAM" id="SSF54695">
    <property type="entry name" value="POZ domain"/>
    <property type="match status" value="1"/>
</dbReference>
<reference evidence="3" key="1">
    <citation type="submission" date="2007-06" db="EMBL/GenBank/DDBJ databases">
        <title>Full length cDNA sequences from Sitka Spruce (Picea sitchensis).</title>
        <authorList>
            <person name="Ralph S.G."/>
            <person name="Chun H.E."/>
            <person name="Liao N."/>
            <person name="Ali J."/>
            <person name="Reid K."/>
            <person name="Kolosova N."/>
            <person name="Cooper N."/>
            <person name="Cullis C."/>
            <person name="Jancsik S."/>
            <person name="Moore R."/>
            <person name="Mayo M."/>
            <person name="Wagner S."/>
            <person name="Holt R.A."/>
            <person name="Jones S.J.M."/>
            <person name="Marra M.A."/>
            <person name="Ritland C.E."/>
            <person name="Ritland K."/>
            <person name="Bohlmann J."/>
        </authorList>
    </citation>
    <scope>NUCLEOTIDE SEQUENCE</scope>
    <source>
        <tissue evidence="3">Green portion of the leader tissue</tissue>
    </source>
</reference>
<evidence type="ECO:0000259" key="2">
    <source>
        <dbReference type="SMART" id="SM00225"/>
    </source>
</evidence>
<dbReference type="Gene3D" id="3.30.710.10">
    <property type="entry name" value="Potassium Channel Kv1.1, Chain A"/>
    <property type="match status" value="1"/>
</dbReference>
<dbReference type="Pfam" id="PF02214">
    <property type="entry name" value="BTB_2"/>
    <property type="match status" value="1"/>
</dbReference>
<dbReference type="InterPro" id="IPR045068">
    <property type="entry name" value="BACURD1-3"/>
</dbReference>
<dbReference type="SUPFAM" id="SSF63829">
    <property type="entry name" value="Calcium-dependent phosphotriesterase"/>
    <property type="match status" value="1"/>
</dbReference>
<dbReference type="PANTHER" id="PTHR11145">
    <property type="entry name" value="BTB/POZ DOMAIN-CONTAINING ADAPTER FOR CUL3-MEDIATED RHOA DEGRADATION PROTEIN FAMILY MEMBER"/>
    <property type="match status" value="1"/>
</dbReference>
<dbReference type="InterPro" id="IPR011333">
    <property type="entry name" value="SKP1/BTB/POZ_sf"/>
</dbReference>
<dbReference type="InterPro" id="IPR000210">
    <property type="entry name" value="BTB/POZ_dom"/>
</dbReference>
<organism evidence="3">
    <name type="scientific">Picea sitchensis</name>
    <name type="common">Sitka spruce</name>
    <name type="synonym">Pinus sitchensis</name>
    <dbReference type="NCBI Taxonomy" id="3332"/>
    <lineage>
        <taxon>Eukaryota</taxon>
        <taxon>Viridiplantae</taxon>
        <taxon>Streptophyta</taxon>
        <taxon>Embryophyta</taxon>
        <taxon>Tracheophyta</taxon>
        <taxon>Spermatophyta</taxon>
        <taxon>Pinopsida</taxon>
        <taxon>Pinidae</taxon>
        <taxon>Conifers I</taxon>
        <taxon>Pinales</taxon>
        <taxon>Pinaceae</taxon>
        <taxon>Picea</taxon>
    </lineage>
</organism>
<dbReference type="Pfam" id="PF25279">
    <property type="entry name" value="Beta_prop_At2g24240"/>
    <property type="match status" value="1"/>
</dbReference>
<dbReference type="AlphaFoldDB" id="B8LKP6"/>
<dbReference type="InterPro" id="IPR057441">
    <property type="entry name" value="Beta_prop_At2g24240"/>
</dbReference>
<dbReference type="InterPro" id="IPR003131">
    <property type="entry name" value="T1-type_BTB"/>
</dbReference>
<name>B8LKP6_PICSI</name>
<sequence>MNGLASDGPRVQGSNRRVKLDVGGKIFETTTSTLQSAGKTSLLARSALSTDSAEIFFDRDPHLFALLLGVLRTGKLSASTWEKFDIEALIDEASYYGILEPVKKAMAPEALDGIDVERVSMVVPNGRDYPLAICSSHDGSVWVGHGSKITPYDWALRKQTTTLTDLHSVDTMNRISETLAAVGAEDFPGLHIYDTKNAAHMKSLTWSDKSDTRVYKPCVRALASSDSSIFASFENGQRTENTILVVDKERLEVSREIGRQSGNSAHSKVSTILQFVNSENLLMVGGVHGGTFGFSGYIRLFDARADKIVWDWTEPNANADPRMIERDSFADVVVSEDLGAIVKVNVMRGNLAMADLRRLSESRNPWMPLTETNPALAVQGGTADAKIVSYGREIFCSRGEDLEVWSEVPVISKSSAEVEEKKFRRNFVEHSRRGHQITSLSAGGDRLFVARWEMQGVEVWETKG</sequence>
<dbReference type="CDD" id="cd18316">
    <property type="entry name" value="BTB_POZ_KCTD-like"/>
    <property type="match status" value="1"/>
</dbReference>
<proteinExistence type="evidence at transcript level"/>
<evidence type="ECO:0000313" key="3">
    <source>
        <dbReference type="EMBL" id="ABR16226.1"/>
    </source>
</evidence>
<dbReference type="GO" id="GO:0051260">
    <property type="term" value="P:protein homooligomerization"/>
    <property type="evidence" value="ECO:0007669"/>
    <property type="project" value="InterPro"/>
</dbReference>
<dbReference type="PANTHER" id="PTHR11145:SF8">
    <property type="entry name" value="RE57120P"/>
    <property type="match status" value="1"/>
</dbReference>
<accession>B8LKP6</accession>
<dbReference type="SMART" id="SM00225">
    <property type="entry name" value="BTB"/>
    <property type="match status" value="1"/>
</dbReference>
<dbReference type="EMBL" id="EF676315">
    <property type="protein sequence ID" value="ABR16226.1"/>
    <property type="molecule type" value="mRNA"/>
</dbReference>
<comment type="pathway">
    <text evidence="1">Protein modification; protein ubiquitination.</text>
</comment>
<protein>
    <recommendedName>
        <fullName evidence="2">BTB domain-containing protein</fullName>
    </recommendedName>
</protein>
<feature type="domain" description="BTB" evidence="2">
    <location>
        <begin position="16"/>
        <end position="114"/>
    </location>
</feature>